<evidence type="ECO:0008006" key="4">
    <source>
        <dbReference type="Google" id="ProtNLM"/>
    </source>
</evidence>
<reference evidence="2 3" key="1">
    <citation type="submission" date="2016-11" db="EMBL/GenBank/DDBJ databases">
        <authorList>
            <person name="Jaros S."/>
            <person name="Januszkiewicz K."/>
            <person name="Wedrychowicz H."/>
        </authorList>
    </citation>
    <scope>NUCLEOTIDE SEQUENCE [LARGE SCALE GENOMIC DNA]</scope>
    <source>
        <strain evidence="2 3">DSM 18231</strain>
    </source>
</reference>
<evidence type="ECO:0000313" key="2">
    <source>
        <dbReference type="EMBL" id="SHG80504.1"/>
    </source>
</evidence>
<protein>
    <recommendedName>
        <fullName evidence="4">Lipoprotein</fullName>
    </recommendedName>
</protein>
<proteinExistence type="predicted"/>
<gene>
    <name evidence="2" type="ORF">SAMN02744645_1476</name>
</gene>
<dbReference type="Proteomes" id="UP000184000">
    <property type="component" value="Unassembled WGS sequence"/>
</dbReference>
<dbReference type="AlphaFoldDB" id="A0A1M5MT07"/>
<dbReference type="PROSITE" id="PS51257">
    <property type="entry name" value="PROKAR_LIPOPROTEIN"/>
    <property type="match status" value="1"/>
</dbReference>
<feature type="chain" id="PRO_5009912415" description="Lipoprotein" evidence="1">
    <location>
        <begin position="24"/>
        <end position="82"/>
    </location>
</feature>
<accession>A0A1M5MT07</accession>
<name>A0A1M5MT07_9GAMM</name>
<sequence>MIKSIYRVSLAAGGLLTLAGCSAFEGVPAAQPTDEYVLACDKAESPGCKTRAEEICPEGYDTLSSEEGFTRKELRIRCSDGG</sequence>
<keyword evidence="1" id="KW-0732">Signal</keyword>
<evidence type="ECO:0000256" key="1">
    <source>
        <dbReference type="SAM" id="SignalP"/>
    </source>
</evidence>
<evidence type="ECO:0000313" key="3">
    <source>
        <dbReference type="Proteomes" id="UP000184000"/>
    </source>
</evidence>
<dbReference type="EMBL" id="FQXA01000002">
    <property type="protein sequence ID" value="SHG80504.1"/>
    <property type="molecule type" value="Genomic_DNA"/>
</dbReference>
<organism evidence="2 3">
    <name type="scientific">Stutzerimonas xanthomarina DSM 18231</name>
    <dbReference type="NCBI Taxonomy" id="1403346"/>
    <lineage>
        <taxon>Bacteria</taxon>
        <taxon>Pseudomonadati</taxon>
        <taxon>Pseudomonadota</taxon>
        <taxon>Gammaproteobacteria</taxon>
        <taxon>Pseudomonadales</taxon>
        <taxon>Pseudomonadaceae</taxon>
        <taxon>Stutzerimonas</taxon>
    </lineage>
</organism>
<feature type="signal peptide" evidence="1">
    <location>
        <begin position="1"/>
        <end position="23"/>
    </location>
</feature>